<evidence type="ECO:0000259" key="1">
    <source>
        <dbReference type="PROSITE" id="PS50995"/>
    </source>
</evidence>
<protein>
    <submittedName>
        <fullName evidence="2">MarR family transcriptional regulator</fullName>
    </submittedName>
</protein>
<reference evidence="2" key="2">
    <citation type="submission" date="2023-04" db="EMBL/GenBank/DDBJ databases">
        <title>Complete genome sequence of Agrobacterium salinitolerans CFBP5506.</title>
        <authorList>
            <person name="Yen H.-C."/>
            <person name="Yan X.-H."/>
            <person name="Lai E.-M."/>
            <person name="Kuo C.-H."/>
        </authorList>
    </citation>
    <scope>NUCLEOTIDE SEQUENCE</scope>
    <source>
        <strain evidence="2">CFBP5506</strain>
    </source>
</reference>
<gene>
    <name evidence="2" type="ORF">CFBP5506_08190</name>
</gene>
<evidence type="ECO:0000313" key="2">
    <source>
        <dbReference type="EMBL" id="WGM58321.1"/>
    </source>
</evidence>
<dbReference type="PANTHER" id="PTHR33164">
    <property type="entry name" value="TRANSCRIPTIONAL REGULATOR, MARR FAMILY"/>
    <property type="match status" value="1"/>
</dbReference>
<feature type="domain" description="HTH marR-type" evidence="1">
    <location>
        <begin position="1"/>
        <end position="138"/>
    </location>
</feature>
<dbReference type="Pfam" id="PF12802">
    <property type="entry name" value="MarR_2"/>
    <property type="match status" value="1"/>
</dbReference>
<dbReference type="InterPro" id="IPR036390">
    <property type="entry name" value="WH_DNA-bd_sf"/>
</dbReference>
<dbReference type="RefSeq" id="WP_080790295.1">
    <property type="nucleotide sequence ID" value="NZ_CP122962.1"/>
</dbReference>
<name>A0AAF0GT04_AGRTU</name>
<dbReference type="SMART" id="SM00347">
    <property type="entry name" value="HTH_MARR"/>
    <property type="match status" value="1"/>
</dbReference>
<dbReference type="Proteomes" id="UP000305410">
    <property type="component" value="Chromosome Circular"/>
</dbReference>
<dbReference type="GO" id="GO:0006950">
    <property type="term" value="P:response to stress"/>
    <property type="evidence" value="ECO:0007669"/>
    <property type="project" value="TreeGrafter"/>
</dbReference>
<dbReference type="PANTHER" id="PTHR33164:SF99">
    <property type="entry name" value="MARR FAMILY REGULATORY PROTEIN"/>
    <property type="match status" value="1"/>
</dbReference>
<evidence type="ECO:0000313" key="3">
    <source>
        <dbReference type="Proteomes" id="UP000305410"/>
    </source>
</evidence>
<dbReference type="GO" id="GO:0003700">
    <property type="term" value="F:DNA-binding transcription factor activity"/>
    <property type="evidence" value="ECO:0007669"/>
    <property type="project" value="InterPro"/>
</dbReference>
<proteinExistence type="predicted"/>
<dbReference type="InterPro" id="IPR000835">
    <property type="entry name" value="HTH_MarR-typ"/>
</dbReference>
<reference evidence="2" key="1">
    <citation type="submission" date="2019-04" db="EMBL/GenBank/DDBJ databases">
        <authorList>
            <person name="Chiang H.-Y."/>
            <person name="Huang Y.-Y."/>
            <person name="Chou L."/>
            <person name="Lai E.-M."/>
            <person name="Kuo C.-H."/>
        </authorList>
    </citation>
    <scope>NUCLEOTIDE SEQUENCE</scope>
    <source>
        <strain evidence="2">CFBP5506</strain>
    </source>
</reference>
<dbReference type="SUPFAM" id="SSF46785">
    <property type="entry name" value="Winged helix' DNA-binding domain"/>
    <property type="match status" value="1"/>
</dbReference>
<dbReference type="PROSITE" id="PS50995">
    <property type="entry name" value="HTH_MARR_2"/>
    <property type="match status" value="1"/>
</dbReference>
<dbReference type="Gene3D" id="1.10.10.10">
    <property type="entry name" value="Winged helix-like DNA-binding domain superfamily/Winged helix DNA-binding domain"/>
    <property type="match status" value="1"/>
</dbReference>
<accession>A0AAF0GT04</accession>
<dbReference type="InterPro" id="IPR036388">
    <property type="entry name" value="WH-like_DNA-bd_sf"/>
</dbReference>
<dbReference type="InterPro" id="IPR039422">
    <property type="entry name" value="MarR/SlyA-like"/>
</dbReference>
<dbReference type="EMBL" id="CP122962">
    <property type="protein sequence ID" value="WGM58321.1"/>
    <property type="molecule type" value="Genomic_DNA"/>
</dbReference>
<sequence length="138" mass="15026">MSSKHDAWLKLAQAVGNVEVDLGKTMQTACGLGLSEYRALEALSRSPTGELRMQDLASHLCLNQSSVSRLVERLERTGLTVRDLCPDDKRGVYTVLTDNGRTRIDSARTFYETALAAAIKQHGCEEALAAQFTPSAQA</sequence>
<dbReference type="AlphaFoldDB" id="A0AAF0GT04"/>
<organism evidence="2 3">
    <name type="scientific">Agrobacterium tumefaciens</name>
    <dbReference type="NCBI Taxonomy" id="358"/>
    <lineage>
        <taxon>Bacteria</taxon>
        <taxon>Pseudomonadati</taxon>
        <taxon>Pseudomonadota</taxon>
        <taxon>Alphaproteobacteria</taxon>
        <taxon>Hyphomicrobiales</taxon>
        <taxon>Rhizobiaceae</taxon>
        <taxon>Rhizobium/Agrobacterium group</taxon>
        <taxon>Agrobacterium</taxon>
        <taxon>Agrobacterium tumefaciens complex</taxon>
    </lineage>
</organism>